<comment type="caution">
    <text evidence="1">The sequence shown here is derived from an EMBL/GenBank/DDBJ whole genome shotgun (WGS) entry which is preliminary data.</text>
</comment>
<sequence length="322" mass="36087">MEALISQLSRMQISEFFSRNAPVTQQQCNLEAARIAGASARPATVQGGTSYTVVAEGYAVQFRASNSALDLEFLGGVEQAYAGFTPLHENAGKLGELLIYKMNNVGGVAMYLARDQLYRDNYRLLRQTLQDYASFFASAWYNTPKWMPYPNPELLLDDYTSKLTELSRALPNRFRQTLEYLIARLPDLFADDWPMVPNHTDLLENNIHVDPSTGEACGHLVTGRITEVSPFGMSLGGLETMLGINKIREGWCYHANQQALRDVFWTTFYEALGNNTDERIEVARLAGLFLANGWEYDDEGNKVPVREGSRDLAYLDAVVLGK</sequence>
<evidence type="ECO:0000313" key="1">
    <source>
        <dbReference type="EMBL" id="KAJ3495405.1"/>
    </source>
</evidence>
<accession>A0A9W8MQQ9</accession>
<name>A0A9W8MQQ9_9AGAR</name>
<protein>
    <recommendedName>
        <fullName evidence="3">Aminoglycoside phosphotransferase domain-containing protein</fullName>
    </recommendedName>
</protein>
<dbReference type="Proteomes" id="UP001148786">
    <property type="component" value="Unassembled WGS sequence"/>
</dbReference>
<evidence type="ECO:0008006" key="3">
    <source>
        <dbReference type="Google" id="ProtNLM"/>
    </source>
</evidence>
<organism evidence="1 2">
    <name type="scientific">Agrocybe chaxingu</name>
    <dbReference type="NCBI Taxonomy" id="84603"/>
    <lineage>
        <taxon>Eukaryota</taxon>
        <taxon>Fungi</taxon>
        <taxon>Dikarya</taxon>
        <taxon>Basidiomycota</taxon>
        <taxon>Agaricomycotina</taxon>
        <taxon>Agaricomycetes</taxon>
        <taxon>Agaricomycetidae</taxon>
        <taxon>Agaricales</taxon>
        <taxon>Agaricineae</taxon>
        <taxon>Strophariaceae</taxon>
        <taxon>Agrocybe</taxon>
    </lineage>
</organism>
<reference evidence="1" key="1">
    <citation type="submission" date="2022-07" db="EMBL/GenBank/DDBJ databases">
        <title>Genome Sequence of Agrocybe chaxingu.</title>
        <authorList>
            <person name="Buettner E."/>
        </authorList>
    </citation>
    <scope>NUCLEOTIDE SEQUENCE</scope>
    <source>
        <strain evidence="1">MP-N11</strain>
    </source>
</reference>
<dbReference type="InterPro" id="IPR011009">
    <property type="entry name" value="Kinase-like_dom_sf"/>
</dbReference>
<dbReference type="OrthoDB" id="5598852at2759"/>
<dbReference type="EMBL" id="JANKHO010002032">
    <property type="protein sequence ID" value="KAJ3495405.1"/>
    <property type="molecule type" value="Genomic_DNA"/>
</dbReference>
<gene>
    <name evidence="1" type="ORF">NLJ89_g10631</name>
</gene>
<keyword evidence="2" id="KW-1185">Reference proteome</keyword>
<dbReference type="AlphaFoldDB" id="A0A9W8MQQ9"/>
<proteinExistence type="predicted"/>
<evidence type="ECO:0000313" key="2">
    <source>
        <dbReference type="Proteomes" id="UP001148786"/>
    </source>
</evidence>
<dbReference type="SUPFAM" id="SSF56112">
    <property type="entry name" value="Protein kinase-like (PK-like)"/>
    <property type="match status" value="1"/>
</dbReference>